<name>X1M3M7_9ZZZZ</name>
<gene>
    <name evidence="1" type="ORF">S03H2_71287</name>
</gene>
<evidence type="ECO:0000313" key="1">
    <source>
        <dbReference type="EMBL" id="GAI00959.1"/>
    </source>
</evidence>
<protein>
    <submittedName>
        <fullName evidence="1">Uncharacterized protein</fullName>
    </submittedName>
</protein>
<feature type="non-terminal residue" evidence="1">
    <location>
        <position position="1"/>
    </location>
</feature>
<comment type="caution">
    <text evidence="1">The sequence shown here is derived from an EMBL/GenBank/DDBJ whole genome shotgun (WGS) entry which is preliminary data.</text>
</comment>
<reference evidence="1" key="1">
    <citation type="journal article" date="2014" name="Front. Microbiol.">
        <title>High frequency of phylogenetically diverse reductive dehalogenase-homologous genes in deep subseafloor sedimentary metagenomes.</title>
        <authorList>
            <person name="Kawai M."/>
            <person name="Futagami T."/>
            <person name="Toyoda A."/>
            <person name="Takaki Y."/>
            <person name="Nishi S."/>
            <person name="Hori S."/>
            <person name="Arai W."/>
            <person name="Tsubouchi T."/>
            <person name="Morono Y."/>
            <person name="Uchiyama I."/>
            <person name="Ito T."/>
            <person name="Fujiyama A."/>
            <person name="Inagaki F."/>
            <person name="Takami H."/>
        </authorList>
    </citation>
    <scope>NUCLEOTIDE SEQUENCE</scope>
    <source>
        <strain evidence="1">Expedition CK06-06</strain>
    </source>
</reference>
<sequence>YFMSVFWKLGSKSFAARIKKKPQKIDNKKTEYYNK</sequence>
<dbReference type="AlphaFoldDB" id="X1M3M7"/>
<dbReference type="EMBL" id="BARU01047650">
    <property type="protein sequence ID" value="GAI00959.1"/>
    <property type="molecule type" value="Genomic_DNA"/>
</dbReference>
<accession>X1M3M7</accession>
<organism evidence="1">
    <name type="scientific">marine sediment metagenome</name>
    <dbReference type="NCBI Taxonomy" id="412755"/>
    <lineage>
        <taxon>unclassified sequences</taxon>
        <taxon>metagenomes</taxon>
        <taxon>ecological metagenomes</taxon>
    </lineage>
</organism>
<proteinExistence type="predicted"/>